<proteinExistence type="predicted"/>
<keyword evidence="1" id="KW-0175">Coiled coil</keyword>
<keyword evidence="4" id="KW-1185">Reference proteome</keyword>
<sequence length="217" mass="23343">MYWTKPVVGGASDIVDTPNSGSCTQSHSSKRKRTGLEANWNDVPSEPDAEEMVSFASNLLCLGVGEGLLSLVNEAETNARETVHQAEEELEGVEEEYQACAKRREEKEGVLSDARAELNALISEVEHSTKRLSELQREEKNAKTVTSSHPDTISHLREKIECALRILTTSVATTVTSTISDSVVISDSAVSGGSESPLASGDPVPSDDVENMDSADH</sequence>
<feature type="compositionally biased region" description="Acidic residues" evidence="2">
    <location>
        <begin position="205"/>
        <end position="217"/>
    </location>
</feature>
<accession>A0AA35SV45</accession>
<feature type="compositionally biased region" description="Polar residues" evidence="2">
    <location>
        <begin position="17"/>
        <end position="27"/>
    </location>
</feature>
<comment type="caution">
    <text evidence="3">The sequence shown here is derived from an EMBL/GenBank/DDBJ whole genome shotgun (WGS) entry which is preliminary data.</text>
</comment>
<dbReference type="EMBL" id="CASHTH010002886">
    <property type="protein sequence ID" value="CAI8036660.1"/>
    <property type="molecule type" value="Genomic_DNA"/>
</dbReference>
<gene>
    <name evidence="3" type="ORF">GBAR_LOCUS20519</name>
</gene>
<name>A0AA35SV45_GEOBA</name>
<feature type="coiled-coil region" evidence="1">
    <location>
        <begin position="76"/>
        <end position="138"/>
    </location>
</feature>
<evidence type="ECO:0000313" key="3">
    <source>
        <dbReference type="EMBL" id="CAI8036660.1"/>
    </source>
</evidence>
<evidence type="ECO:0000313" key="4">
    <source>
        <dbReference type="Proteomes" id="UP001174909"/>
    </source>
</evidence>
<feature type="region of interest" description="Disordered" evidence="2">
    <location>
        <begin position="188"/>
        <end position="217"/>
    </location>
</feature>
<protein>
    <submittedName>
        <fullName evidence="3">Uncharacterized protein</fullName>
    </submittedName>
</protein>
<evidence type="ECO:0000256" key="1">
    <source>
        <dbReference type="SAM" id="Coils"/>
    </source>
</evidence>
<organism evidence="3 4">
    <name type="scientific">Geodia barretti</name>
    <name type="common">Barrett's horny sponge</name>
    <dbReference type="NCBI Taxonomy" id="519541"/>
    <lineage>
        <taxon>Eukaryota</taxon>
        <taxon>Metazoa</taxon>
        <taxon>Porifera</taxon>
        <taxon>Demospongiae</taxon>
        <taxon>Heteroscleromorpha</taxon>
        <taxon>Tetractinellida</taxon>
        <taxon>Astrophorina</taxon>
        <taxon>Geodiidae</taxon>
        <taxon>Geodia</taxon>
    </lineage>
</organism>
<dbReference type="Proteomes" id="UP001174909">
    <property type="component" value="Unassembled WGS sequence"/>
</dbReference>
<dbReference type="AlphaFoldDB" id="A0AA35SV45"/>
<evidence type="ECO:0000256" key="2">
    <source>
        <dbReference type="SAM" id="MobiDB-lite"/>
    </source>
</evidence>
<reference evidence="3" key="1">
    <citation type="submission" date="2023-03" db="EMBL/GenBank/DDBJ databases">
        <authorList>
            <person name="Steffen K."/>
            <person name="Cardenas P."/>
        </authorList>
    </citation>
    <scope>NUCLEOTIDE SEQUENCE</scope>
</reference>
<feature type="region of interest" description="Disordered" evidence="2">
    <location>
        <begin position="1"/>
        <end position="37"/>
    </location>
</feature>